<dbReference type="Pfam" id="PF00583">
    <property type="entry name" value="Acetyltransf_1"/>
    <property type="match status" value="1"/>
</dbReference>
<reference evidence="2 3" key="1">
    <citation type="journal article" date="2019" name="Front. Microbiol.">
        <title>Genomic Features for Desiccation Tolerance and Sugar Biosynthesis in the Extremophile Gloeocapsopsis sp. UTEX B3054.</title>
        <authorList>
            <person name="Urrejola C."/>
            <person name="Alcorta J."/>
            <person name="Salas L."/>
            <person name="Vasquez M."/>
            <person name="Polz M.F."/>
            <person name="Vicuna R."/>
            <person name="Diez B."/>
        </authorList>
    </citation>
    <scope>NUCLEOTIDE SEQUENCE [LARGE SCALE GENOMIC DNA]</scope>
    <source>
        <strain evidence="2 3">1H9</strain>
    </source>
</reference>
<organism evidence="2 3">
    <name type="scientific">Gloeocapsopsis dulcis AAB1 = 1H9</name>
    <dbReference type="NCBI Taxonomy" id="1433147"/>
    <lineage>
        <taxon>Bacteria</taxon>
        <taxon>Bacillati</taxon>
        <taxon>Cyanobacteriota</taxon>
        <taxon>Cyanophyceae</taxon>
        <taxon>Oscillatoriophycideae</taxon>
        <taxon>Chroococcales</taxon>
        <taxon>Chroococcaceae</taxon>
        <taxon>Gloeocapsopsis</taxon>
        <taxon>Gloeocapsopsis dulcis</taxon>
    </lineage>
</organism>
<feature type="domain" description="N-acetyltransferase" evidence="1">
    <location>
        <begin position="123"/>
        <end position="259"/>
    </location>
</feature>
<dbReference type="Gene3D" id="3.40.630.30">
    <property type="match status" value="1"/>
</dbReference>
<evidence type="ECO:0000313" key="3">
    <source>
        <dbReference type="Proteomes" id="UP000441797"/>
    </source>
</evidence>
<dbReference type="GO" id="GO:0016747">
    <property type="term" value="F:acyltransferase activity, transferring groups other than amino-acyl groups"/>
    <property type="evidence" value="ECO:0007669"/>
    <property type="project" value="InterPro"/>
</dbReference>
<name>A0A6N8G0Q7_9CHRO</name>
<comment type="caution">
    <text evidence="2">The sequence shown here is derived from an EMBL/GenBank/DDBJ whole genome shotgun (WGS) entry which is preliminary data.</text>
</comment>
<gene>
    <name evidence="2" type="ORF">BWI75_17975</name>
</gene>
<dbReference type="EMBL" id="NAPY01000033">
    <property type="protein sequence ID" value="MUL38165.1"/>
    <property type="molecule type" value="Genomic_DNA"/>
</dbReference>
<evidence type="ECO:0000313" key="2">
    <source>
        <dbReference type="EMBL" id="MUL38165.1"/>
    </source>
</evidence>
<dbReference type="RefSeq" id="WP_105220554.1">
    <property type="nucleotide sequence ID" value="NZ_CAWNSU010000062.1"/>
</dbReference>
<dbReference type="Proteomes" id="UP000441797">
    <property type="component" value="Unassembled WGS sequence"/>
</dbReference>
<dbReference type="OrthoDB" id="2350893at2"/>
<dbReference type="PROSITE" id="PS51186">
    <property type="entry name" value="GNAT"/>
    <property type="match status" value="1"/>
</dbReference>
<dbReference type="InterPro" id="IPR016181">
    <property type="entry name" value="Acyl_CoA_acyltransferase"/>
</dbReference>
<dbReference type="AlphaFoldDB" id="A0A6N8G0Q7"/>
<proteinExistence type="predicted"/>
<sequence length="259" mass="28601">MNPLLSTLVYANFVEAMREFGRWQQSSQLLEREGLLFVAGSTTFPVFMNYTIRLDANIPAPEVIDKAKAFFQALGRNFTILTYGQQDLDLEAAAQSAGMEQLFDSPEMVLETQVEPPMLPAAVEIRLVTEEREILDVRCISSEAYESIGISKEQTEAYFGVPQRLLSPKLITYIAYLNGQPASTAMAIMTEQVAGIYWVGTTKAARGRGLAETCVRLVSNAGFARGAKIAALQASPMGEAIYQRIGYRTIDRVKCYLAS</sequence>
<keyword evidence="3" id="KW-1185">Reference proteome</keyword>
<accession>A0A6N8G0Q7</accession>
<protein>
    <recommendedName>
        <fullName evidence="1">N-acetyltransferase domain-containing protein</fullName>
    </recommendedName>
</protein>
<dbReference type="SUPFAM" id="SSF55729">
    <property type="entry name" value="Acyl-CoA N-acyltransferases (Nat)"/>
    <property type="match status" value="1"/>
</dbReference>
<evidence type="ECO:0000259" key="1">
    <source>
        <dbReference type="PROSITE" id="PS51186"/>
    </source>
</evidence>
<dbReference type="InterPro" id="IPR000182">
    <property type="entry name" value="GNAT_dom"/>
</dbReference>